<dbReference type="SMART" id="SM00895">
    <property type="entry name" value="FCD"/>
    <property type="match status" value="1"/>
</dbReference>
<feature type="domain" description="HTH gntR-type" evidence="4">
    <location>
        <begin position="48"/>
        <end position="115"/>
    </location>
</feature>
<dbReference type="Gene3D" id="1.10.10.10">
    <property type="entry name" value="Winged helix-like DNA-binding domain superfamily/Winged helix DNA-binding domain"/>
    <property type="match status" value="1"/>
</dbReference>
<evidence type="ECO:0000259" key="4">
    <source>
        <dbReference type="PROSITE" id="PS50949"/>
    </source>
</evidence>
<evidence type="ECO:0000256" key="3">
    <source>
        <dbReference type="ARBA" id="ARBA00023163"/>
    </source>
</evidence>
<dbReference type="InterPro" id="IPR000524">
    <property type="entry name" value="Tscrpt_reg_HTH_GntR"/>
</dbReference>
<dbReference type="EMBL" id="BLJN01000004">
    <property type="protein sequence ID" value="GFE82531.1"/>
    <property type="molecule type" value="Genomic_DNA"/>
</dbReference>
<dbReference type="GO" id="GO:0003700">
    <property type="term" value="F:DNA-binding transcription factor activity"/>
    <property type="evidence" value="ECO:0007669"/>
    <property type="project" value="InterPro"/>
</dbReference>
<sequence>MAVERESQTRLWNNHKGQSTEVAIVMANRSATDQEAEGVLGADAQSSGGVSDEVCRRILRDLEMRRLVPGQRLIETELALRFGVGRNAVREAIQWLAAKGIVDVTRNRSPAIRELSLDEVMEVLEVAEPLNALLARLAARKFDRSKHAQPFRQLIQELSAKGTLQDAELFAATRRKFYRLLLEVAANRELRRHFASINMQIVYAQYPSTRLQAIRAEDYLAICRAVAGGKSAEAESAAKRHVQHVRGEIVTEIAAAERALST</sequence>
<gene>
    <name evidence="5" type="ORF">GCM10011487_45310</name>
</gene>
<dbReference type="InterPro" id="IPR036388">
    <property type="entry name" value="WH-like_DNA-bd_sf"/>
</dbReference>
<keyword evidence="2" id="KW-0238">DNA-binding</keyword>
<dbReference type="AlphaFoldDB" id="A0A829YI81"/>
<dbReference type="Proteomes" id="UP000445000">
    <property type="component" value="Unassembled WGS sequence"/>
</dbReference>
<dbReference type="PANTHER" id="PTHR43537:SF24">
    <property type="entry name" value="GLUCONATE OPERON TRANSCRIPTIONAL REPRESSOR"/>
    <property type="match status" value="1"/>
</dbReference>
<evidence type="ECO:0000256" key="1">
    <source>
        <dbReference type="ARBA" id="ARBA00023015"/>
    </source>
</evidence>
<accession>A0A829YI81</accession>
<reference evidence="6" key="1">
    <citation type="submission" date="2020-01" db="EMBL/GenBank/DDBJ databases">
        <title>'Steroidobacter agaridevorans' sp. nov., agar-degrading bacteria isolated from rhizosphere soils.</title>
        <authorList>
            <person name="Ikenaga M."/>
            <person name="Kataoka M."/>
            <person name="Murouchi A."/>
            <person name="Katsuragi S."/>
            <person name="Sakai M."/>
        </authorList>
    </citation>
    <scope>NUCLEOTIDE SEQUENCE [LARGE SCALE GENOMIC DNA]</scope>
    <source>
        <strain evidence="6">YU21-B</strain>
    </source>
</reference>
<dbReference type="SMART" id="SM00345">
    <property type="entry name" value="HTH_GNTR"/>
    <property type="match status" value="1"/>
</dbReference>
<evidence type="ECO:0000256" key="2">
    <source>
        <dbReference type="ARBA" id="ARBA00023125"/>
    </source>
</evidence>
<dbReference type="InterPro" id="IPR011711">
    <property type="entry name" value="GntR_C"/>
</dbReference>
<comment type="caution">
    <text evidence="5">The sequence shown here is derived from an EMBL/GenBank/DDBJ whole genome shotgun (WGS) entry which is preliminary data.</text>
</comment>
<dbReference type="GO" id="GO:0003677">
    <property type="term" value="F:DNA binding"/>
    <property type="evidence" value="ECO:0007669"/>
    <property type="project" value="UniProtKB-KW"/>
</dbReference>
<dbReference type="PANTHER" id="PTHR43537">
    <property type="entry name" value="TRANSCRIPTIONAL REGULATOR, GNTR FAMILY"/>
    <property type="match status" value="1"/>
</dbReference>
<dbReference type="Pfam" id="PF00392">
    <property type="entry name" value="GntR"/>
    <property type="match status" value="1"/>
</dbReference>
<proteinExistence type="predicted"/>
<dbReference type="InterPro" id="IPR008920">
    <property type="entry name" value="TF_FadR/GntR_C"/>
</dbReference>
<dbReference type="Gene3D" id="1.20.120.530">
    <property type="entry name" value="GntR ligand-binding domain-like"/>
    <property type="match status" value="1"/>
</dbReference>
<dbReference type="SUPFAM" id="SSF46785">
    <property type="entry name" value="Winged helix' DNA-binding domain"/>
    <property type="match status" value="1"/>
</dbReference>
<keyword evidence="3" id="KW-0804">Transcription</keyword>
<evidence type="ECO:0000313" key="5">
    <source>
        <dbReference type="EMBL" id="GFE82531.1"/>
    </source>
</evidence>
<evidence type="ECO:0000313" key="6">
    <source>
        <dbReference type="Proteomes" id="UP000445000"/>
    </source>
</evidence>
<keyword evidence="1" id="KW-0805">Transcription regulation</keyword>
<dbReference type="InterPro" id="IPR036390">
    <property type="entry name" value="WH_DNA-bd_sf"/>
</dbReference>
<dbReference type="PROSITE" id="PS50949">
    <property type="entry name" value="HTH_GNTR"/>
    <property type="match status" value="1"/>
</dbReference>
<organism evidence="5 6">
    <name type="scientific">Steroidobacter agaridevorans</name>
    <dbReference type="NCBI Taxonomy" id="2695856"/>
    <lineage>
        <taxon>Bacteria</taxon>
        <taxon>Pseudomonadati</taxon>
        <taxon>Pseudomonadota</taxon>
        <taxon>Gammaproteobacteria</taxon>
        <taxon>Steroidobacterales</taxon>
        <taxon>Steroidobacteraceae</taxon>
        <taxon>Steroidobacter</taxon>
    </lineage>
</organism>
<keyword evidence="6" id="KW-1185">Reference proteome</keyword>
<name>A0A829YI81_9GAMM</name>
<dbReference type="Pfam" id="PF07729">
    <property type="entry name" value="FCD"/>
    <property type="match status" value="1"/>
</dbReference>
<protein>
    <submittedName>
        <fullName evidence="5">GntR family transcriptional regulator</fullName>
    </submittedName>
</protein>
<dbReference type="SUPFAM" id="SSF48008">
    <property type="entry name" value="GntR ligand-binding domain-like"/>
    <property type="match status" value="1"/>
</dbReference>